<proteinExistence type="inferred from homology"/>
<evidence type="ECO:0000256" key="3">
    <source>
        <dbReference type="ARBA" id="ARBA00023110"/>
    </source>
</evidence>
<dbReference type="AlphaFoldDB" id="A0A7X0FQF6"/>
<evidence type="ECO:0000256" key="5">
    <source>
        <dbReference type="PROSITE-ProRule" id="PRU00277"/>
    </source>
</evidence>
<dbReference type="Proteomes" id="UP000537775">
    <property type="component" value="Unassembled WGS sequence"/>
</dbReference>
<comment type="catalytic activity">
    <reaction evidence="1 5 6">
        <text>[protein]-peptidylproline (omega=180) = [protein]-peptidylproline (omega=0)</text>
        <dbReference type="Rhea" id="RHEA:16237"/>
        <dbReference type="Rhea" id="RHEA-COMP:10747"/>
        <dbReference type="Rhea" id="RHEA-COMP:10748"/>
        <dbReference type="ChEBI" id="CHEBI:83833"/>
        <dbReference type="ChEBI" id="CHEBI:83834"/>
        <dbReference type="EC" id="5.2.1.8"/>
    </reaction>
</comment>
<dbReference type="InterPro" id="IPR001179">
    <property type="entry name" value="PPIase_FKBP_dom"/>
</dbReference>
<dbReference type="Gene3D" id="3.10.50.40">
    <property type="match status" value="1"/>
</dbReference>
<accession>A0A7X0FQF6</accession>
<feature type="chain" id="PRO_5038775640" description="Peptidyl-prolyl cis-trans isomerase" evidence="7">
    <location>
        <begin position="26"/>
        <end position="320"/>
    </location>
</feature>
<evidence type="ECO:0000256" key="7">
    <source>
        <dbReference type="SAM" id="SignalP"/>
    </source>
</evidence>
<keyword evidence="7" id="KW-0732">Signal</keyword>
<sequence length="320" mass="32825">MRKIPAALALTALTAVGLTGCSLPAGTEACPRPAVSDADVMDLISVSGSTSSVATVDVYAPFSTSATQYEDVRTGSGPALTTDTQLAVIDVTLVAGDSGEFIGSTPYDGDLSATVAMSQVYALYPGLEEGLTCATEGSRVAIALAPDGVEPTNAERLGLAADESAVAVVDLRKVYLPHAEGTLQFNSGYGLPSVVRAEDGRPGIIVPDGEAPEELVVQTLIKGDGEEVTGEQAVRVHYTGVTWADKEVFDSSWDGEPSSMSLDSVVPGFAQALEGQTVGSQVMVVIPPELGYGDQTQGSIPAGSTLVFVIDILGLDEPAS</sequence>
<dbReference type="PANTHER" id="PTHR43811:SF19">
    <property type="entry name" value="39 KDA FK506-BINDING NUCLEAR PROTEIN"/>
    <property type="match status" value="1"/>
</dbReference>
<evidence type="ECO:0000259" key="8">
    <source>
        <dbReference type="PROSITE" id="PS50059"/>
    </source>
</evidence>
<keyword evidence="3 5" id="KW-0697">Rotamase</keyword>
<organism evidence="9 10">
    <name type="scientific">Microbacterium thalassium</name>
    <dbReference type="NCBI Taxonomy" id="362649"/>
    <lineage>
        <taxon>Bacteria</taxon>
        <taxon>Bacillati</taxon>
        <taxon>Actinomycetota</taxon>
        <taxon>Actinomycetes</taxon>
        <taxon>Micrococcales</taxon>
        <taxon>Microbacteriaceae</taxon>
        <taxon>Microbacterium</taxon>
    </lineage>
</organism>
<dbReference type="PANTHER" id="PTHR43811">
    <property type="entry name" value="FKBP-TYPE PEPTIDYL-PROLYL CIS-TRANS ISOMERASE FKPA"/>
    <property type="match status" value="1"/>
</dbReference>
<keyword evidence="10" id="KW-1185">Reference proteome</keyword>
<evidence type="ECO:0000256" key="6">
    <source>
        <dbReference type="RuleBase" id="RU003915"/>
    </source>
</evidence>
<dbReference type="SUPFAM" id="SSF54534">
    <property type="entry name" value="FKBP-like"/>
    <property type="match status" value="2"/>
</dbReference>
<dbReference type="InterPro" id="IPR046357">
    <property type="entry name" value="PPIase_dom_sf"/>
</dbReference>
<keyword evidence="4 5" id="KW-0413">Isomerase</keyword>
<dbReference type="GO" id="GO:0003755">
    <property type="term" value="F:peptidyl-prolyl cis-trans isomerase activity"/>
    <property type="evidence" value="ECO:0007669"/>
    <property type="project" value="UniProtKB-UniRule"/>
</dbReference>
<protein>
    <recommendedName>
        <fullName evidence="6">Peptidyl-prolyl cis-trans isomerase</fullName>
        <ecNumber evidence="6">5.2.1.8</ecNumber>
    </recommendedName>
</protein>
<name>A0A7X0FQF6_9MICO</name>
<evidence type="ECO:0000256" key="2">
    <source>
        <dbReference type="ARBA" id="ARBA00006577"/>
    </source>
</evidence>
<feature type="signal peptide" evidence="7">
    <location>
        <begin position="1"/>
        <end position="25"/>
    </location>
</feature>
<evidence type="ECO:0000256" key="1">
    <source>
        <dbReference type="ARBA" id="ARBA00000971"/>
    </source>
</evidence>
<evidence type="ECO:0000256" key="4">
    <source>
        <dbReference type="ARBA" id="ARBA00023235"/>
    </source>
</evidence>
<dbReference type="EMBL" id="JACHML010000001">
    <property type="protein sequence ID" value="MBB6391805.1"/>
    <property type="molecule type" value="Genomic_DNA"/>
</dbReference>
<dbReference type="EC" id="5.2.1.8" evidence="6"/>
<dbReference type="PROSITE" id="PS50059">
    <property type="entry name" value="FKBP_PPIASE"/>
    <property type="match status" value="1"/>
</dbReference>
<evidence type="ECO:0000313" key="9">
    <source>
        <dbReference type="EMBL" id="MBB6391805.1"/>
    </source>
</evidence>
<gene>
    <name evidence="9" type="ORF">HD594_002118</name>
</gene>
<dbReference type="PROSITE" id="PS51257">
    <property type="entry name" value="PROKAR_LIPOPROTEIN"/>
    <property type="match status" value="1"/>
</dbReference>
<comment type="caution">
    <text evidence="9">The sequence shown here is derived from an EMBL/GenBank/DDBJ whole genome shotgun (WGS) entry which is preliminary data.</text>
</comment>
<dbReference type="Pfam" id="PF00254">
    <property type="entry name" value="FKBP_C"/>
    <property type="match status" value="1"/>
</dbReference>
<feature type="domain" description="PPIase FKBP-type" evidence="8">
    <location>
        <begin position="231"/>
        <end position="316"/>
    </location>
</feature>
<comment type="similarity">
    <text evidence="2 6">Belongs to the FKBP-type PPIase family.</text>
</comment>
<dbReference type="RefSeq" id="WP_184750936.1">
    <property type="nucleotide sequence ID" value="NZ_BAAAJR010000006.1"/>
</dbReference>
<evidence type="ECO:0000313" key="10">
    <source>
        <dbReference type="Proteomes" id="UP000537775"/>
    </source>
</evidence>
<reference evidence="9 10" key="1">
    <citation type="submission" date="2020-08" db="EMBL/GenBank/DDBJ databases">
        <title>Sequencing the genomes of 1000 actinobacteria strains.</title>
        <authorList>
            <person name="Klenk H.-P."/>
        </authorList>
    </citation>
    <scope>NUCLEOTIDE SEQUENCE [LARGE SCALE GENOMIC DNA]</scope>
    <source>
        <strain evidence="9 10">DSM 12511</strain>
    </source>
</reference>